<feature type="compositionally biased region" description="Low complexity" evidence="3">
    <location>
        <begin position="213"/>
        <end position="235"/>
    </location>
</feature>
<organism evidence="7 8">
    <name type="scientific">Artemisia annua</name>
    <name type="common">Sweet wormwood</name>
    <dbReference type="NCBI Taxonomy" id="35608"/>
    <lineage>
        <taxon>Eukaryota</taxon>
        <taxon>Viridiplantae</taxon>
        <taxon>Streptophyta</taxon>
        <taxon>Embryophyta</taxon>
        <taxon>Tracheophyta</taxon>
        <taxon>Spermatophyta</taxon>
        <taxon>Magnoliopsida</taxon>
        <taxon>eudicotyledons</taxon>
        <taxon>Gunneridae</taxon>
        <taxon>Pentapetalae</taxon>
        <taxon>asterids</taxon>
        <taxon>campanulids</taxon>
        <taxon>Asterales</taxon>
        <taxon>Asteraceae</taxon>
        <taxon>Asteroideae</taxon>
        <taxon>Anthemideae</taxon>
        <taxon>Artemisiinae</taxon>
        <taxon>Artemisia</taxon>
    </lineage>
</organism>
<accession>A0A2U1P885</accession>
<dbReference type="PANTHER" id="PTHR23213:SF387">
    <property type="entry name" value="FORMIN-LIKE PROTEIN"/>
    <property type="match status" value="1"/>
</dbReference>
<dbReference type="SUPFAM" id="SSF101447">
    <property type="entry name" value="Formin homology 2 domain (FH2 domain)"/>
    <property type="match status" value="1"/>
</dbReference>
<dbReference type="OrthoDB" id="1668162at2759"/>
<feature type="transmembrane region" description="Helical" evidence="4">
    <location>
        <begin position="102"/>
        <end position="124"/>
    </location>
</feature>
<dbReference type="Gene3D" id="1.20.58.2220">
    <property type="entry name" value="Formin, FH2 domain"/>
    <property type="match status" value="1"/>
</dbReference>
<dbReference type="GO" id="GO:0051015">
    <property type="term" value="F:actin filament binding"/>
    <property type="evidence" value="ECO:0007669"/>
    <property type="project" value="InterPro"/>
</dbReference>
<evidence type="ECO:0000256" key="3">
    <source>
        <dbReference type="SAM" id="MobiDB-lite"/>
    </source>
</evidence>
<dbReference type="InterPro" id="IPR042201">
    <property type="entry name" value="FH2_Formin_sf"/>
</dbReference>
<dbReference type="Proteomes" id="UP000245207">
    <property type="component" value="Unassembled WGS sequence"/>
</dbReference>
<feature type="region of interest" description="Disordered" evidence="3">
    <location>
        <begin position="820"/>
        <end position="842"/>
    </location>
</feature>
<dbReference type="Pfam" id="PF02181">
    <property type="entry name" value="FH2"/>
    <property type="match status" value="1"/>
</dbReference>
<protein>
    <recommendedName>
        <fullName evidence="2">Formin-like protein</fullName>
    </recommendedName>
</protein>
<feature type="compositionally biased region" description="Acidic residues" evidence="3">
    <location>
        <begin position="236"/>
        <end position="249"/>
    </location>
</feature>
<gene>
    <name evidence="7" type="ORF">CTI12_AA102430</name>
</gene>
<evidence type="ECO:0000259" key="6">
    <source>
        <dbReference type="PROSITE" id="PS51444"/>
    </source>
</evidence>
<feature type="compositionally biased region" description="Pro residues" evidence="3">
    <location>
        <begin position="343"/>
        <end position="353"/>
    </location>
</feature>
<dbReference type="GO" id="GO:0045010">
    <property type="term" value="P:actin nucleation"/>
    <property type="evidence" value="ECO:0007669"/>
    <property type="project" value="InterPro"/>
</dbReference>
<feature type="region of interest" description="Disordered" evidence="3">
    <location>
        <begin position="195"/>
        <end position="267"/>
    </location>
</feature>
<sequence>MKPYTTTIFVILLFFTTITATTDHRRILHQPLFPATPSPPPQPPSPPSSPTTTDTPFFHSNPDDPNASSPPQPPSQPSTTTTTTNSTHPIAPQPANKPAKKIAVVISVGIVTLGMLSALAFFIYRHKTRQQNDTTKLVRGNSFHETSSNNNNLPPSNFLYIGTVEPPRTESLSDNNTATSVSVSSPYSKLHSIKRSFHDRYRPSPELQPLPPLKKTQLPTQQPTHTSDMTSSSSSSDDDDLEEVEEETNEFYTPHGSTASTTASTDDGYSLFSINATRKINNSSYMSHSKRTSPKSRLSVSSSPDTQSDHQHSPVVKSGNRRAKFGGPPPAPDMARLNLGRKPPQPPPLPPVLLAPTEKGAASSIKGSKSMSPGGAKVIPKIVKTLSLPDGKNDDLESGDSKPKLRPLHWDKVRATSDRATVWDQLKSSSFQLNEDVMESLFGCDSGGSGKKEDGRKPSVGPVIRENSVLDPKKSQNIAILLRALNVTQEEVSKALLDGNGDSLGAELLETLVKMAPTKEEEIKLRDYRGDISTLGSAERFLKAILDIPFAFKRAEAMLYRANFENEIIFLRSSFQTLESASEELKNSRLFLKLLEAVLQTGNRMNVGTNRGEAKAFKLDTLLKLVDVKGTDGKTTLLHFVVQEIIRSESTDSNSKIDPYPTFSEDTFKKQGLQIVSGLSRELSHVKKAAGMDSDVLRGYVSKLETGLQKIRSEGHETSETQGNFYGSMRVFFKEAEIELAKIKIDEKKALTSVKEITEYFHGDNAKEGAYPLRIFTIVRDFLGILDNVCKEVGQMQDRIMVGSARSFRVPTSAPLPLVTRYNTRHSNSSDEESSYSSPRDR</sequence>
<reference evidence="7 8" key="1">
    <citation type="journal article" date="2018" name="Mol. Plant">
        <title>The genome of Artemisia annua provides insight into the evolution of Asteraceae family and artemisinin biosynthesis.</title>
        <authorList>
            <person name="Shen Q."/>
            <person name="Zhang L."/>
            <person name="Liao Z."/>
            <person name="Wang S."/>
            <person name="Yan T."/>
            <person name="Shi P."/>
            <person name="Liu M."/>
            <person name="Fu X."/>
            <person name="Pan Q."/>
            <person name="Wang Y."/>
            <person name="Lv Z."/>
            <person name="Lu X."/>
            <person name="Zhang F."/>
            <person name="Jiang W."/>
            <person name="Ma Y."/>
            <person name="Chen M."/>
            <person name="Hao X."/>
            <person name="Li L."/>
            <person name="Tang Y."/>
            <person name="Lv G."/>
            <person name="Zhou Y."/>
            <person name="Sun X."/>
            <person name="Brodelius P.E."/>
            <person name="Rose J.K.C."/>
            <person name="Tang K."/>
        </authorList>
    </citation>
    <scope>NUCLEOTIDE SEQUENCE [LARGE SCALE GENOMIC DNA]</scope>
    <source>
        <strain evidence="8">cv. Huhao1</strain>
        <tissue evidence="7">Leaf</tissue>
    </source>
</reference>
<keyword evidence="4" id="KW-0812">Transmembrane</keyword>
<feature type="compositionally biased region" description="Low complexity" evidence="3">
    <location>
        <begin position="354"/>
        <end position="375"/>
    </location>
</feature>
<evidence type="ECO:0000313" key="7">
    <source>
        <dbReference type="EMBL" id="PWA81963.1"/>
    </source>
</evidence>
<feature type="domain" description="FH2" evidence="6">
    <location>
        <begin position="395"/>
        <end position="812"/>
    </location>
</feature>
<evidence type="ECO:0000256" key="1">
    <source>
        <dbReference type="ARBA" id="ARBA00025793"/>
    </source>
</evidence>
<comment type="similarity">
    <text evidence="1">Belongs to the formin-like family. Class-I subfamily.</text>
</comment>
<dbReference type="InterPro" id="IPR015425">
    <property type="entry name" value="FH2_Formin"/>
</dbReference>
<feature type="compositionally biased region" description="Low complexity" evidence="3">
    <location>
        <begin position="77"/>
        <end position="87"/>
    </location>
</feature>
<keyword evidence="4" id="KW-1133">Transmembrane helix</keyword>
<keyword evidence="8" id="KW-1185">Reference proteome</keyword>
<comment type="caution">
    <text evidence="7">The sequence shown here is derived from an EMBL/GenBank/DDBJ whole genome shotgun (WGS) entry which is preliminary data.</text>
</comment>
<feature type="region of interest" description="Disordered" evidence="3">
    <location>
        <begin position="444"/>
        <end position="463"/>
    </location>
</feature>
<feature type="region of interest" description="Disordered" evidence="3">
    <location>
        <begin position="283"/>
        <end position="377"/>
    </location>
</feature>
<dbReference type="EMBL" id="PKPP01001528">
    <property type="protein sequence ID" value="PWA81963.1"/>
    <property type="molecule type" value="Genomic_DNA"/>
</dbReference>
<dbReference type="SMART" id="SM00498">
    <property type="entry name" value="FH2"/>
    <property type="match status" value="1"/>
</dbReference>
<dbReference type="InterPro" id="IPR027643">
    <property type="entry name" value="Formin-like_plant"/>
</dbReference>
<feature type="region of interest" description="Disordered" evidence="3">
    <location>
        <begin position="31"/>
        <end position="98"/>
    </location>
</feature>
<name>A0A2U1P885_ARTAN</name>
<feature type="chain" id="PRO_5015403266" description="Formin-like protein" evidence="5">
    <location>
        <begin position="21"/>
        <end position="842"/>
    </location>
</feature>
<evidence type="ECO:0000256" key="5">
    <source>
        <dbReference type="SAM" id="SignalP"/>
    </source>
</evidence>
<evidence type="ECO:0000256" key="2">
    <source>
        <dbReference type="RuleBase" id="RU361260"/>
    </source>
</evidence>
<feature type="signal peptide" evidence="5">
    <location>
        <begin position="1"/>
        <end position="20"/>
    </location>
</feature>
<keyword evidence="4" id="KW-0472">Membrane</keyword>
<dbReference type="AlphaFoldDB" id="A0A2U1P885"/>
<feature type="compositionally biased region" description="Pro residues" evidence="3">
    <location>
        <begin position="34"/>
        <end position="49"/>
    </location>
</feature>
<evidence type="ECO:0000313" key="8">
    <source>
        <dbReference type="Proteomes" id="UP000245207"/>
    </source>
</evidence>
<dbReference type="STRING" id="35608.A0A2U1P885"/>
<keyword evidence="5" id="KW-0732">Signal</keyword>
<dbReference type="PANTHER" id="PTHR23213">
    <property type="entry name" value="FORMIN-RELATED"/>
    <property type="match status" value="1"/>
</dbReference>
<dbReference type="PROSITE" id="PS51444">
    <property type="entry name" value="FH2"/>
    <property type="match status" value="1"/>
</dbReference>
<proteinExistence type="inferred from homology"/>
<evidence type="ECO:0000256" key="4">
    <source>
        <dbReference type="SAM" id="Phobius"/>
    </source>
</evidence>